<comment type="catalytic activity">
    <reaction evidence="1">
        <text>inosine + phosphate = alpha-D-ribose 1-phosphate + hypoxanthine</text>
        <dbReference type="Rhea" id="RHEA:27646"/>
        <dbReference type="ChEBI" id="CHEBI:17368"/>
        <dbReference type="ChEBI" id="CHEBI:17596"/>
        <dbReference type="ChEBI" id="CHEBI:43474"/>
        <dbReference type="ChEBI" id="CHEBI:57720"/>
        <dbReference type="EC" id="2.4.2.1"/>
    </reaction>
    <physiologicalReaction direction="left-to-right" evidence="1">
        <dbReference type="Rhea" id="RHEA:27647"/>
    </physiologicalReaction>
</comment>
<comment type="catalytic activity">
    <reaction evidence="11">
        <text>S-methyl-5'-thioadenosine + phosphate = 5-(methylsulfanyl)-alpha-D-ribose 1-phosphate + adenine</text>
        <dbReference type="Rhea" id="RHEA:11852"/>
        <dbReference type="ChEBI" id="CHEBI:16708"/>
        <dbReference type="ChEBI" id="CHEBI:17509"/>
        <dbReference type="ChEBI" id="CHEBI:43474"/>
        <dbReference type="ChEBI" id="CHEBI:58533"/>
        <dbReference type="EC" id="2.4.2.28"/>
    </reaction>
    <physiologicalReaction direction="left-to-right" evidence="11">
        <dbReference type="Rhea" id="RHEA:11853"/>
    </physiologicalReaction>
</comment>
<dbReference type="SUPFAM" id="SSF64438">
    <property type="entry name" value="CNF1/YfiH-like putative cysteine hydrolases"/>
    <property type="match status" value="1"/>
</dbReference>
<dbReference type="Proteomes" id="UP001164803">
    <property type="component" value="Chromosome"/>
</dbReference>
<evidence type="ECO:0000256" key="3">
    <source>
        <dbReference type="ARBA" id="ARBA00003215"/>
    </source>
</evidence>
<dbReference type="InterPro" id="IPR003730">
    <property type="entry name" value="Cu_polyphenol_OxRdtase"/>
</dbReference>
<keyword evidence="5" id="KW-0808">Transferase</keyword>
<sequence length="267" mass="29225">MLTNWLNHNGGLCVQPGWTESGVHALFSFRHHPNDREGGLDVAFHSRVSEDSTLESRQVVATELGVSLDCFVFVRQVHGADVAVVDAAHRGLGATKASPNRMAADALVTNDKNVALAILTADCVPILFYDPVRKAIGAAHSGWRGTVSHISKRVVETMQKTYGTQPEDLLVSIGPSIRICCYEVDEVVAGPVHREFTEKVIFPRFNRAGKFWFSMQSAICSDLLTVGVRDEHIDDTGICTSCRSTHLFSHRREQGNAGRQMAAIALT</sequence>
<dbReference type="Pfam" id="PF02578">
    <property type="entry name" value="Cu-oxidase_4"/>
    <property type="match status" value="1"/>
</dbReference>
<comment type="catalytic activity">
    <reaction evidence="10">
        <text>adenosine + phosphate = alpha-D-ribose 1-phosphate + adenine</text>
        <dbReference type="Rhea" id="RHEA:27642"/>
        <dbReference type="ChEBI" id="CHEBI:16335"/>
        <dbReference type="ChEBI" id="CHEBI:16708"/>
        <dbReference type="ChEBI" id="CHEBI:43474"/>
        <dbReference type="ChEBI" id="CHEBI:57720"/>
        <dbReference type="EC" id="2.4.2.1"/>
    </reaction>
    <physiologicalReaction direction="left-to-right" evidence="10">
        <dbReference type="Rhea" id="RHEA:27643"/>
    </physiologicalReaction>
</comment>
<evidence type="ECO:0000256" key="6">
    <source>
        <dbReference type="ARBA" id="ARBA00022723"/>
    </source>
</evidence>
<evidence type="ECO:0000256" key="1">
    <source>
        <dbReference type="ARBA" id="ARBA00000553"/>
    </source>
</evidence>
<evidence type="ECO:0000256" key="12">
    <source>
        <dbReference type="RuleBase" id="RU361274"/>
    </source>
</evidence>
<evidence type="ECO:0000256" key="4">
    <source>
        <dbReference type="ARBA" id="ARBA00007353"/>
    </source>
</evidence>
<evidence type="ECO:0000256" key="5">
    <source>
        <dbReference type="ARBA" id="ARBA00022679"/>
    </source>
</evidence>
<dbReference type="RefSeq" id="WP_268042805.1">
    <property type="nucleotide sequence ID" value="NZ_CP104064.1"/>
</dbReference>
<reference evidence="13" key="1">
    <citation type="submission" date="2022-08" db="EMBL/GenBank/DDBJ databases">
        <title>Alicyclobacillus dauci DSM2870, complete genome.</title>
        <authorList>
            <person name="Wang Q."/>
            <person name="Cai R."/>
            <person name="Wang Z."/>
        </authorList>
    </citation>
    <scope>NUCLEOTIDE SEQUENCE</scope>
    <source>
        <strain evidence="13">DSM 28700</strain>
    </source>
</reference>
<protein>
    <recommendedName>
        <fullName evidence="12">Purine nucleoside phosphorylase</fullName>
    </recommendedName>
</protein>
<gene>
    <name evidence="13" type="primary">pgeF</name>
    <name evidence="13" type="ORF">NZD86_14625</name>
</gene>
<comment type="cofactor">
    <cofactor evidence="2">
        <name>Zn(2+)</name>
        <dbReference type="ChEBI" id="CHEBI:29105"/>
    </cofactor>
</comment>
<evidence type="ECO:0000313" key="13">
    <source>
        <dbReference type="EMBL" id="WAH35522.1"/>
    </source>
</evidence>
<evidence type="ECO:0000256" key="11">
    <source>
        <dbReference type="ARBA" id="ARBA00049893"/>
    </source>
</evidence>
<dbReference type="Gene3D" id="3.60.140.10">
    <property type="entry name" value="CNF1/YfiH-like putative cysteine hydrolases"/>
    <property type="match status" value="1"/>
</dbReference>
<accession>A0ABY6YY66</accession>
<dbReference type="CDD" id="cd16833">
    <property type="entry name" value="YfiH"/>
    <property type="match status" value="1"/>
</dbReference>
<keyword evidence="14" id="KW-1185">Reference proteome</keyword>
<comment type="similarity">
    <text evidence="4 12">Belongs to the purine nucleoside phosphorylase YfiH/LACC1 family.</text>
</comment>
<keyword evidence="7" id="KW-0378">Hydrolase</keyword>
<evidence type="ECO:0000256" key="9">
    <source>
        <dbReference type="ARBA" id="ARBA00047989"/>
    </source>
</evidence>
<proteinExistence type="inferred from homology"/>
<evidence type="ECO:0000256" key="10">
    <source>
        <dbReference type="ARBA" id="ARBA00048968"/>
    </source>
</evidence>
<dbReference type="InterPro" id="IPR038371">
    <property type="entry name" value="Cu_polyphenol_OxRdtase_sf"/>
</dbReference>
<organism evidence="13 14">
    <name type="scientific">Alicyclobacillus dauci</name>
    <dbReference type="NCBI Taxonomy" id="1475485"/>
    <lineage>
        <taxon>Bacteria</taxon>
        <taxon>Bacillati</taxon>
        <taxon>Bacillota</taxon>
        <taxon>Bacilli</taxon>
        <taxon>Bacillales</taxon>
        <taxon>Alicyclobacillaceae</taxon>
        <taxon>Alicyclobacillus</taxon>
    </lineage>
</organism>
<evidence type="ECO:0000313" key="14">
    <source>
        <dbReference type="Proteomes" id="UP001164803"/>
    </source>
</evidence>
<dbReference type="EMBL" id="CP104064">
    <property type="protein sequence ID" value="WAH35522.1"/>
    <property type="molecule type" value="Genomic_DNA"/>
</dbReference>
<dbReference type="PANTHER" id="PTHR30616">
    <property type="entry name" value="UNCHARACTERIZED PROTEIN YFIH"/>
    <property type="match status" value="1"/>
</dbReference>
<dbReference type="InterPro" id="IPR011324">
    <property type="entry name" value="Cytotoxic_necrot_fac-like_cat"/>
</dbReference>
<keyword evidence="8" id="KW-0862">Zinc</keyword>
<comment type="function">
    <text evidence="3">Purine nucleoside enzyme that catalyzes the phosphorolysis of adenosine and inosine nucleosides, yielding D-ribose 1-phosphate and the respective free bases, adenine and hypoxanthine. Also catalyzes the phosphorolysis of S-methyl-5'-thioadenosine into adenine and S-methyl-5-thio-alpha-D-ribose 1-phosphate. Also has adenosine deaminase activity.</text>
</comment>
<evidence type="ECO:0000256" key="8">
    <source>
        <dbReference type="ARBA" id="ARBA00022833"/>
    </source>
</evidence>
<evidence type="ECO:0000256" key="2">
    <source>
        <dbReference type="ARBA" id="ARBA00001947"/>
    </source>
</evidence>
<dbReference type="PANTHER" id="PTHR30616:SF2">
    <property type="entry name" value="PURINE NUCLEOSIDE PHOSPHORYLASE LACC1"/>
    <property type="match status" value="1"/>
</dbReference>
<dbReference type="NCBIfam" id="TIGR00726">
    <property type="entry name" value="peptidoglycan editing factor PgeF"/>
    <property type="match status" value="1"/>
</dbReference>
<evidence type="ECO:0000256" key="7">
    <source>
        <dbReference type="ARBA" id="ARBA00022801"/>
    </source>
</evidence>
<comment type="catalytic activity">
    <reaction evidence="9">
        <text>adenosine + H2O + H(+) = inosine + NH4(+)</text>
        <dbReference type="Rhea" id="RHEA:24408"/>
        <dbReference type="ChEBI" id="CHEBI:15377"/>
        <dbReference type="ChEBI" id="CHEBI:15378"/>
        <dbReference type="ChEBI" id="CHEBI:16335"/>
        <dbReference type="ChEBI" id="CHEBI:17596"/>
        <dbReference type="ChEBI" id="CHEBI:28938"/>
        <dbReference type="EC" id="3.5.4.4"/>
    </reaction>
    <physiologicalReaction direction="left-to-right" evidence="9">
        <dbReference type="Rhea" id="RHEA:24409"/>
    </physiologicalReaction>
</comment>
<name>A0ABY6YY66_9BACL</name>
<keyword evidence="6" id="KW-0479">Metal-binding</keyword>